<accession>A0A511CW85</accession>
<feature type="transmembrane region" description="Helical" evidence="7">
    <location>
        <begin position="65"/>
        <end position="84"/>
    </location>
</feature>
<keyword evidence="4 7" id="KW-1133">Transmembrane helix</keyword>
<dbReference type="Proteomes" id="UP000321328">
    <property type="component" value="Unassembled WGS sequence"/>
</dbReference>
<evidence type="ECO:0000313" key="9">
    <source>
        <dbReference type="EMBL" id="GEL16503.1"/>
    </source>
</evidence>
<evidence type="ECO:0000313" key="10">
    <source>
        <dbReference type="Proteomes" id="UP000321328"/>
    </source>
</evidence>
<reference evidence="9 10" key="1">
    <citation type="submission" date="2019-07" db="EMBL/GenBank/DDBJ databases">
        <title>Whole genome shotgun sequence of Pseudonocardia asaccharolytica NBRC 16224.</title>
        <authorList>
            <person name="Hosoyama A."/>
            <person name="Uohara A."/>
            <person name="Ohji S."/>
            <person name="Ichikawa N."/>
        </authorList>
    </citation>
    <scope>NUCLEOTIDE SEQUENCE [LARGE SCALE GENOMIC DNA]</scope>
    <source>
        <strain evidence="9 10">NBRC 16224</strain>
    </source>
</reference>
<dbReference type="InterPro" id="IPR051401">
    <property type="entry name" value="GtrA_CellWall_Glycosyl"/>
</dbReference>
<comment type="similarity">
    <text evidence="2">Belongs to the GtrA family.</text>
</comment>
<name>A0A511CW85_9PSEU</name>
<comment type="subcellular location">
    <subcellularLocation>
        <location evidence="1">Membrane</location>
        <topology evidence="1">Multi-pass membrane protein</topology>
    </subcellularLocation>
</comment>
<dbReference type="STRING" id="1123024.GCA_000423625_00594"/>
<feature type="transmembrane region" description="Helical" evidence="7">
    <location>
        <begin position="134"/>
        <end position="155"/>
    </location>
</feature>
<comment type="caution">
    <text evidence="9">The sequence shown here is derived from an EMBL/GenBank/DDBJ whole genome shotgun (WGS) entry which is preliminary data.</text>
</comment>
<evidence type="ECO:0000256" key="4">
    <source>
        <dbReference type="ARBA" id="ARBA00022989"/>
    </source>
</evidence>
<keyword evidence="3 7" id="KW-0812">Transmembrane</keyword>
<evidence type="ECO:0000256" key="1">
    <source>
        <dbReference type="ARBA" id="ARBA00004141"/>
    </source>
</evidence>
<dbReference type="EMBL" id="BJVI01000002">
    <property type="protein sequence ID" value="GEL16503.1"/>
    <property type="molecule type" value="Genomic_DNA"/>
</dbReference>
<dbReference type="PANTHER" id="PTHR38459">
    <property type="entry name" value="PROPHAGE BACTOPRENOL-LINKED GLUCOSE TRANSLOCASE HOMOLOG"/>
    <property type="match status" value="1"/>
</dbReference>
<evidence type="ECO:0000256" key="7">
    <source>
        <dbReference type="SAM" id="Phobius"/>
    </source>
</evidence>
<evidence type="ECO:0000256" key="6">
    <source>
        <dbReference type="SAM" id="MobiDB-lite"/>
    </source>
</evidence>
<dbReference type="Pfam" id="PF04138">
    <property type="entry name" value="GtrA_DPMS_TM"/>
    <property type="match status" value="1"/>
</dbReference>
<protein>
    <submittedName>
        <fullName evidence="9">Membrane protein</fullName>
    </submittedName>
</protein>
<keyword evidence="10" id="KW-1185">Reference proteome</keyword>
<organism evidence="9 10">
    <name type="scientific">Pseudonocardia asaccharolytica DSM 44247 = NBRC 16224</name>
    <dbReference type="NCBI Taxonomy" id="1123024"/>
    <lineage>
        <taxon>Bacteria</taxon>
        <taxon>Bacillati</taxon>
        <taxon>Actinomycetota</taxon>
        <taxon>Actinomycetes</taxon>
        <taxon>Pseudonocardiales</taxon>
        <taxon>Pseudonocardiaceae</taxon>
        <taxon>Pseudonocardia</taxon>
    </lineage>
</organism>
<feature type="domain" description="GtrA/DPMS transmembrane" evidence="8">
    <location>
        <begin position="40"/>
        <end position="156"/>
    </location>
</feature>
<evidence type="ECO:0000256" key="5">
    <source>
        <dbReference type="ARBA" id="ARBA00023136"/>
    </source>
</evidence>
<evidence type="ECO:0000256" key="3">
    <source>
        <dbReference type="ARBA" id="ARBA00022692"/>
    </source>
</evidence>
<feature type="region of interest" description="Disordered" evidence="6">
    <location>
        <begin position="1"/>
        <end position="22"/>
    </location>
</feature>
<dbReference type="AlphaFoldDB" id="A0A511CW85"/>
<dbReference type="InterPro" id="IPR007267">
    <property type="entry name" value="GtrA_DPMS_TM"/>
</dbReference>
<dbReference type="GO" id="GO:0005886">
    <property type="term" value="C:plasma membrane"/>
    <property type="evidence" value="ECO:0007669"/>
    <property type="project" value="TreeGrafter"/>
</dbReference>
<gene>
    <name evidence="9" type="ORF">PA7_03400</name>
</gene>
<keyword evidence="5 7" id="KW-0472">Membrane</keyword>
<evidence type="ECO:0000256" key="2">
    <source>
        <dbReference type="ARBA" id="ARBA00009399"/>
    </source>
</evidence>
<evidence type="ECO:0000259" key="8">
    <source>
        <dbReference type="Pfam" id="PF04138"/>
    </source>
</evidence>
<sequence length="164" mass="17405">MGSSWRRVTAGDQPAARYPGPVTATRSEPAGMSLLAQLSRFVAVGAVSALVDFGVYHLLLSLGTYVHLAKAVSFILGTTTAYLLNRRFTFTGVDGGTRRFAAFLLLYGTTFAINVGMNAVALAVLPEIAFRTSIAWVIAQGCATAINFVMLRTVVFRAAKPATA</sequence>
<dbReference type="GO" id="GO:0000271">
    <property type="term" value="P:polysaccharide biosynthetic process"/>
    <property type="evidence" value="ECO:0007669"/>
    <property type="project" value="InterPro"/>
</dbReference>
<feature type="transmembrane region" description="Helical" evidence="7">
    <location>
        <begin position="104"/>
        <end position="128"/>
    </location>
</feature>
<feature type="transmembrane region" description="Helical" evidence="7">
    <location>
        <begin position="41"/>
        <end position="59"/>
    </location>
</feature>
<proteinExistence type="inferred from homology"/>
<dbReference type="PANTHER" id="PTHR38459:SF6">
    <property type="entry name" value="ARABINOGALACTAN BIOSYNTHESIS RECRUITING PROTEIN RV3789"/>
    <property type="match status" value="1"/>
</dbReference>